<gene>
    <name evidence="2" type="ORF">EIKCOROL_01957</name>
</gene>
<accession>C0DX54</accession>
<sequence>MPQPNEADINKPLVITIPEVADEADAPTFVFAEENTAEAAETVNQTAVASPVAETTREEAVVVETVAVEASSVETQAAPEAASADDSIAAAAQAVETATTAVAQPVPQQTAAEPAAADLGGLVLVQTDPAALSAVQPEPEQPKGLRRADVAPAAPTAVPEPQQLQQVETHRS</sequence>
<feature type="compositionally biased region" description="Low complexity" evidence="1">
    <location>
        <begin position="150"/>
        <end position="161"/>
    </location>
</feature>
<dbReference type="Proteomes" id="UP000005837">
    <property type="component" value="Unassembled WGS sequence"/>
</dbReference>
<evidence type="ECO:0000313" key="3">
    <source>
        <dbReference type="Proteomes" id="UP000005837"/>
    </source>
</evidence>
<evidence type="ECO:0000313" key="2">
    <source>
        <dbReference type="EMBL" id="EEG23369.1"/>
    </source>
</evidence>
<feature type="region of interest" description="Disordered" evidence="1">
    <location>
        <begin position="134"/>
        <end position="172"/>
    </location>
</feature>
<dbReference type="AlphaFoldDB" id="C0DX54"/>
<comment type="caution">
    <text evidence="2">The sequence shown here is derived from an EMBL/GenBank/DDBJ whole genome shotgun (WGS) entry which is preliminary data.</text>
</comment>
<dbReference type="HOGENOM" id="CLU_1552888_0_0_4"/>
<dbReference type="EMBL" id="ACEA01000042">
    <property type="protein sequence ID" value="EEG23369.1"/>
    <property type="molecule type" value="Genomic_DNA"/>
</dbReference>
<feature type="compositionally biased region" description="Polar residues" evidence="1">
    <location>
        <begin position="162"/>
        <end position="172"/>
    </location>
</feature>
<evidence type="ECO:0000256" key="1">
    <source>
        <dbReference type="SAM" id="MobiDB-lite"/>
    </source>
</evidence>
<organism evidence="2 3">
    <name type="scientific">Eikenella corrodens ATCC 23834</name>
    <dbReference type="NCBI Taxonomy" id="546274"/>
    <lineage>
        <taxon>Bacteria</taxon>
        <taxon>Pseudomonadati</taxon>
        <taxon>Pseudomonadota</taxon>
        <taxon>Betaproteobacteria</taxon>
        <taxon>Neisseriales</taxon>
        <taxon>Neisseriaceae</taxon>
        <taxon>Eikenella</taxon>
    </lineage>
</organism>
<reference evidence="2 3" key="1">
    <citation type="submission" date="2009-01" db="EMBL/GenBank/DDBJ databases">
        <authorList>
            <person name="Fulton L."/>
            <person name="Clifton S."/>
            <person name="Chinwalla A.T."/>
            <person name="Mitreva M."/>
            <person name="Sodergren E."/>
            <person name="Weinstock G."/>
            <person name="Clifton S."/>
            <person name="Dooling D.J."/>
            <person name="Fulton B."/>
            <person name="Minx P."/>
            <person name="Pepin K.H."/>
            <person name="Johnson M."/>
            <person name="Bhonagiri V."/>
            <person name="Nash W.E."/>
            <person name="Mardis E.R."/>
            <person name="Wilson R.K."/>
        </authorList>
    </citation>
    <scope>NUCLEOTIDE SEQUENCE [LARGE SCALE GENOMIC DNA]</scope>
    <source>
        <strain evidence="2 3">ATCC 23834</strain>
    </source>
</reference>
<protein>
    <submittedName>
        <fullName evidence="2">Uncharacterized protein</fullName>
    </submittedName>
</protein>
<name>C0DX54_EIKCO</name>
<feature type="compositionally biased region" description="Basic and acidic residues" evidence="1">
    <location>
        <begin position="140"/>
        <end position="149"/>
    </location>
</feature>
<proteinExistence type="predicted"/>